<evidence type="ECO:0000313" key="2">
    <source>
        <dbReference type="Proteomes" id="UP000293380"/>
    </source>
</evidence>
<evidence type="ECO:0000313" key="1">
    <source>
        <dbReference type="EMBL" id="TBM25805.1"/>
    </source>
</evidence>
<dbReference type="Pfam" id="PF10053">
    <property type="entry name" value="DUF2290"/>
    <property type="match status" value="1"/>
</dbReference>
<organism evidence="1 2">
    <name type="scientific">Hafnia paralvei</name>
    <dbReference type="NCBI Taxonomy" id="546367"/>
    <lineage>
        <taxon>Bacteria</taxon>
        <taxon>Pseudomonadati</taxon>
        <taxon>Pseudomonadota</taxon>
        <taxon>Gammaproteobacteria</taxon>
        <taxon>Enterobacterales</taxon>
        <taxon>Hafniaceae</taxon>
        <taxon>Hafnia</taxon>
    </lineage>
</organism>
<dbReference type="InterPro" id="IPR018742">
    <property type="entry name" value="DUF2290"/>
</dbReference>
<sequence length="198" mass="22898">MGLADSQNFSRVENKGEYIDVIYRGYSDVSKALRDVPYKDMYDFLDNKNQFSIKMLDGGLIHYKYRFVGRGVLEKHTLAYYPAPHFESFQNDPELFLDESHFYSEVISKNILPVPLRFDFAPGDAAVIEHPASHLTLGQYKNCRIPLSAPLCPVSFTNFILRAFYNTAFISIEHTQKNFLHARTIMAEEEKILHFNIC</sequence>
<dbReference type="AlphaFoldDB" id="A0A4Q9EKA5"/>
<gene>
    <name evidence="1" type="ORF">EYY89_12445</name>
</gene>
<dbReference type="EMBL" id="SITD01000059">
    <property type="protein sequence ID" value="TBM25805.1"/>
    <property type="molecule type" value="Genomic_DNA"/>
</dbReference>
<protein>
    <submittedName>
        <fullName evidence="1">DUF2290 domain-containing protein</fullName>
    </submittedName>
</protein>
<proteinExistence type="predicted"/>
<name>A0A4Q9EKA5_9GAMM</name>
<accession>A0A4Q9EKA5</accession>
<comment type="caution">
    <text evidence="1">The sequence shown here is derived from an EMBL/GenBank/DDBJ whole genome shotgun (WGS) entry which is preliminary data.</text>
</comment>
<dbReference type="Proteomes" id="UP000293380">
    <property type="component" value="Unassembled WGS sequence"/>
</dbReference>
<reference evidence="1 2" key="1">
    <citation type="submission" date="2019-02" db="EMBL/GenBank/DDBJ databases">
        <title>Comparative genomic analysis of the Hafnia genus genomes.</title>
        <authorList>
            <person name="Zhiqiu Y."/>
            <person name="Chao Y."/>
            <person name="Yuhui D."/>
            <person name="Di H."/>
            <person name="Bin L."/>
        </authorList>
    </citation>
    <scope>NUCLEOTIDE SEQUENCE [LARGE SCALE GENOMIC DNA]</scope>
    <source>
        <strain evidence="1 2">PCM_1194</strain>
    </source>
</reference>